<dbReference type="AlphaFoldDB" id="A0A2A6BM47"/>
<organism evidence="1 2">
    <name type="scientific">Pristionchus pacificus</name>
    <name type="common">Parasitic nematode worm</name>
    <dbReference type="NCBI Taxonomy" id="54126"/>
    <lineage>
        <taxon>Eukaryota</taxon>
        <taxon>Metazoa</taxon>
        <taxon>Ecdysozoa</taxon>
        <taxon>Nematoda</taxon>
        <taxon>Chromadorea</taxon>
        <taxon>Rhabditida</taxon>
        <taxon>Rhabditina</taxon>
        <taxon>Diplogasteromorpha</taxon>
        <taxon>Diplogasteroidea</taxon>
        <taxon>Neodiplogasteridae</taxon>
        <taxon>Pristionchus</taxon>
    </lineage>
</organism>
<gene>
    <name evidence="1" type="primary">WBGene00115632</name>
</gene>
<dbReference type="EnsemblMetazoa" id="PPA26078.1">
    <property type="protein sequence ID" value="PPA26078.1"/>
    <property type="gene ID" value="WBGene00115632"/>
</dbReference>
<keyword evidence="2" id="KW-1185">Reference proteome</keyword>
<name>A0A2A6BM47_PRIPA</name>
<proteinExistence type="predicted"/>
<accession>A0A2A6BM47</accession>
<sequence>MSVARRARGRDVRWEFAAKLWMPLIAFIFVRNLFYINVLIVASGFLSMPLTSYALYNRTEKDPFRRTVFSWFSMTNQVLTAGPIGMIYILKWFRPDVDNETVQSWEDILISAGIIHIVLIFFLLFGRKSEDGNMCHKYSTPRINRIYQALMFIATFVVYQSSGASFTGIIKLQLCFKLTAFAALFLCAPSFHSGRCTLEANAYWMLFATIVLSLITGAVWMVQGLSIAHLIAMADGCIYMIGTAYMTWFGWDIISYLRNRCR</sequence>
<protein>
    <submittedName>
        <fullName evidence="1">Uncharacterized protein</fullName>
    </submittedName>
</protein>
<evidence type="ECO:0000313" key="1">
    <source>
        <dbReference type="EnsemblMetazoa" id="PPA26078.1"/>
    </source>
</evidence>
<evidence type="ECO:0000313" key="2">
    <source>
        <dbReference type="Proteomes" id="UP000005239"/>
    </source>
</evidence>
<reference evidence="1" key="2">
    <citation type="submission" date="2022-06" db="UniProtKB">
        <authorList>
            <consortium name="EnsemblMetazoa"/>
        </authorList>
    </citation>
    <scope>IDENTIFICATION</scope>
    <source>
        <strain evidence="1">PS312</strain>
    </source>
</reference>
<reference evidence="2" key="1">
    <citation type="journal article" date="2008" name="Nat. Genet.">
        <title>The Pristionchus pacificus genome provides a unique perspective on nematode lifestyle and parasitism.</title>
        <authorList>
            <person name="Dieterich C."/>
            <person name="Clifton S.W."/>
            <person name="Schuster L.N."/>
            <person name="Chinwalla A."/>
            <person name="Delehaunty K."/>
            <person name="Dinkelacker I."/>
            <person name="Fulton L."/>
            <person name="Fulton R."/>
            <person name="Godfrey J."/>
            <person name="Minx P."/>
            <person name="Mitreva M."/>
            <person name="Roeseler W."/>
            <person name="Tian H."/>
            <person name="Witte H."/>
            <person name="Yang S.P."/>
            <person name="Wilson R.K."/>
            <person name="Sommer R.J."/>
        </authorList>
    </citation>
    <scope>NUCLEOTIDE SEQUENCE [LARGE SCALE GENOMIC DNA]</scope>
    <source>
        <strain evidence="2">PS312</strain>
    </source>
</reference>
<accession>A0A8R1YHP3</accession>
<dbReference type="Proteomes" id="UP000005239">
    <property type="component" value="Unassembled WGS sequence"/>
</dbReference>